<dbReference type="PRINTS" id="PR00096">
    <property type="entry name" value="GATASE"/>
</dbReference>
<feature type="binding site" evidence="8">
    <location>
        <position position="299"/>
    </location>
    <ligand>
        <name>L-glutamine</name>
        <dbReference type="ChEBI" id="CHEBI:58359"/>
    </ligand>
</feature>
<dbReference type="EC" id="6.3.5.5" evidence="8"/>
<comment type="pathway">
    <text evidence="8">Pyrimidine metabolism; UMP biosynthesis via de novo pathway; (S)-dihydroorotate from bicarbonate: step 1/3.</text>
</comment>
<dbReference type="HAMAP" id="MF_01209">
    <property type="entry name" value="CPSase_S_chain"/>
    <property type="match status" value="1"/>
</dbReference>
<comment type="caution">
    <text evidence="10">The sequence shown here is derived from an EMBL/GenBank/DDBJ whole genome shotgun (WGS) entry which is preliminary data.</text>
</comment>
<comment type="catalytic activity">
    <reaction evidence="7 8">
        <text>hydrogencarbonate + L-glutamine + 2 ATP + H2O = carbamoyl phosphate + L-glutamate + 2 ADP + phosphate + 2 H(+)</text>
        <dbReference type="Rhea" id="RHEA:18633"/>
        <dbReference type="ChEBI" id="CHEBI:15377"/>
        <dbReference type="ChEBI" id="CHEBI:15378"/>
        <dbReference type="ChEBI" id="CHEBI:17544"/>
        <dbReference type="ChEBI" id="CHEBI:29985"/>
        <dbReference type="ChEBI" id="CHEBI:30616"/>
        <dbReference type="ChEBI" id="CHEBI:43474"/>
        <dbReference type="ChEBI" id="CHEBI:58228"/>
        <dbReference type="ChEBI" id="CHEBI:58359"/>
        <dbReference type="ChEBI" id="CHEBI:456216"/>
        <dbReference type="EC" id="6.3.5.5"/>
    </reaction>
</comment>
<evidence type="ECO:0000256" key="6">
    <source>
        <dbReference type="ARBA" id="ARBA00022962"/>
    </source>
</evidence>
<reference evidence="11" key="1">
    <citation type="journal article" date="2019" name="Int. J. Syst. Evol. Microbiol.">
        <title>The Global Catalogue of Microorganisms (GCM) 10K type strain sequencing project: providing services to taxonomists for standard genome sequencing and annotation.</title>
        <authorList>
            <consortium name="The Broad Institute Genomics Platform"/>
            <consortium name="The Broad Institute Genome Sequencing Center for Infectious Disease"/>
            <person name="Wu L."/>
            <person name="Ma J."/>
        </authorList>
    </citation>
    <scope>NUCLEOTIDE SEQUENCE [LARGE SCALE GENOMIC DNA]</scope>
    <source>
        <strain evidence="11">JCM 14046</strain>
    </source>
</reference>
<dbReference type="EMBL" id="BAAAMY010000015">
    <property type="protein sequence ID" value="GAA1932224.1"/>
    <property type="molecule type" value="Genomic_DNA"/>
</dbReference>
<keyword evidence="8" id="KW-0028">Amino-acid biosynthesis</keyword>
<dbReference type="RefSeq" id="WP_344009591.1">
    <property type="nucleotide sequence ID" value="NZ_BAAAMY010000015.1"/>
</dbReference>
<dbReference type="SMART" id="SM01097">
    <property type="entry name" value="CPSase_sm_chain"/>
    <property type="match status" value="1"/>
</dbReference>
<dbReference type="Pfam" id="PF00117">
    <property type="entry name" value="GATase"/>
    <property type="match status" value="1"/>
</dbReference>
<feature type="binding site" evidence="8">
    <location>
        <position position="258"/>
    </location>
    <ligand>
        <name>L-glutamine</name>
        <dbReference type="ChEBI" id="CHEBI:58359"/>
    </ligand>
</feature>
<keyword evidence="3 8" id="KW-0436">Ligase</keyword>
<sequence length="376" mass="40082">MVSPALLVLEDGRTFTGESYGAEGETFGEAVFSTGMTGYQETLTDPSYHRQVVVMTAPHVGNTGVNDDDAESSRIWVAGYVVRDPARRHSSWRAQRSLDEELRASGVVGISGVDTRALTRHLRDRGAMRVGISTTETDPARLLERVRGSAQMAGAELAGEVSVDEPYVVPALGERRFTVAALDLGIKANTPRMLAARGVETHVLPATSSLEDVLAVSPDGLFFSNGPGDPAATTDQVALLQGALEAGLPYFGICFGNQLFGRALGFGTYKLTYGHRGINQPVMDRTTGKVEVTAHNHGFAVDAPLEGTTTTPYGEAGVSHVCLNDDVVEGLELRAPAADGGALRAFSVQYHPEAAAGPHDASYLFDRFCDLMEGRR</sequence>
<feature type="binding site" evidence="8">
    <location>
        <position position="47"/>
    </location>
    <ligand>
        <name>L-glutamine</name>
        <dbReference type="ChEBI" id="CHEBI:58359"/>
    </ligand>
</feature>
<feature type="binding site" evidence="8">
    <location>
        <position position="255"/>
    </location>
    <ligand>
        <name>L-glutamine</name>
        <dbReference type="ChEBI" id="CHEBI:58359"/>
    </ligand>
</feature>
<accession>A0ABP5B8Z8</accession>
<feature type="binding site" evidence="8">
    <location>
        <position position="296"/>
    </location>
    <ligand>
        <name>L-glutamine</name>
        <dbReference type="ChEBI" id="CHEBI:58359"/>
    </ligand>
</feature>
<keyword evidence="5 8" id="KW-0067">ATP-binding</keyword>
<feature type="active site" description="Nucleophile" evidence="8">
    <location>
        <position position="254"/>
    </location>
</feature>
<dbReference type="NCBIfam" id="TIGR01368">
    <property type="entry name" value="CPSaseIIsmall"/>
    <property type="match status" value="1"/>
</dbReference>
<dbReference type="NCBIfam" id="NF009475">
    <property type="entry name" value="PRK12838.1"/>
    <property type="match status" value="1"/>
</dbReference>
<proteinExistence type="inferred from homology"/>
<comment type="pathway">
    <text evidence="1 8">Amino-acid biosynthesis; L-arginine biosynthesis; carbamoyl phosphate from bicarbonate: step 1/1.</text>
</comment>
<evidence type="ECO:0000313" key="11">
    <source>
        <dbReference type="Proteomes" id="UP001501612"/>
    </source>
</evidence>
<dbReference type="InterPro" id="IPR029062">
    <property type="entry name" value="Class_I_gatase-like"/>
</dbReference>
<keyword evidence="6 8" id="KW-0315">Glutamine amidotransferase</keyword>
<dbReference type="InterPro" id="IPR036480">
    <property type="entry name" value="CarbP_synth_ssu_N_sf"/>
</dbReference>
<feature type="binding site" evidence="8">
    <location>
        <position position="226"/>
    </location>
    <ligand>
        <name>L-glutamine</name>
        <dbReference type="ChEBI" id="CHEBI:58359"/>
    </ligand>
</feature>
<keyword evidence="4 8" id="KW-0547">Nucleotide-binding</keyword>
<name>A0ABP5B8Z8_9ACTN</name>
<keyword evidence="11" id="KW-1185">Reference proteome</keyword>
<dbReference type="Gene3D" id="3.50.30.20">
    <property type="entry name" value="Carbamoyl-phosphate synthase small subunit, N-terminal domain"/>
    <property type="match status" value="1"/>
</dbReference>
<protein>
    <recommendedName>
        <fullName evidence="8">Carbamoyl phosphate synthase small chain</fullName>
        <ecNumber evidence="8">6.3.5.5</ecNumber>
    </recommendedName>
    <alternativeName>
        <fullName evidence="8">Carbamoyl phosphate synthetase glutamine chain</fullName>
    </alternativeName>
</protein>
<dbReference type="Proteomes" id="UP001501612">
    <property type="component" value="Unassembled WGS sequence"/>
</dbReference>
<evidence type="ECO:0000256" key="2">
    <source>
        <dbReference type="ARBA" id="ARBA00007800"/>
    </source>
</evidence>
<evidence type="ECO:0000256" key="1">
    <source>
        <dbReference type="ARBA" id="ARBA00005077"/>
    </source>
</evidence>
<dbReference type="PRINTS" id="PR00099">
    <property type="entry name" value="CPSGATASE"/>
</dbReference>
<dbReference type="Gene3D" id="3.40.50.880">
    <property type="match status" value="1"/>
</dbReference>
<feature type="domain" description="Carbamoyl-phosphate synthase small subunit N-terminal" evidence="9">
    <location>
        <begin position="3"/>
        <end position="133"/>
    </location>
</feature>
<dbReference type="PANTHER" id="PTHR43418">
    <property type="entry name" value="MULTIFUNCTIONAL TRYPTOPHAN BIOSYNTHESIS PROTEIN-RELATED"/>
    <property type="match status" value="1"/>
</dbReference>
<evidence type="ECO:0000256" key="5">
    <source>
        <dbReference type="ARBA" id="ARBA00022840"/>
    </source>
</evidence>
<evidence type="ECO:0000256" key="7">
    <source>
        <dbReference type="ARBA" id="ARBA00048816"/>
    </source>
</evidence>
<feature type="binding site" evidence="8">
    <location>
        <position position="228"/>
    </location>
    <ligand>
        <name>L-glutamine</name>
        <dbReference type="ChEBI" id="CHEBI:58359"/>
    </ligand>
</feature>
<dbReference type="Pfam" id="PF00988">
    <property type="entry name" value="CPSase_sm_chain"/>
    <property type="match status" value="1"/>
</dbReference>
<dbReference type="SUPFAM" id="SSF52021">
    <property type="entry name" value="Carbamoyl phosphate synthetase, small subunit N-terminal domain"/>
    <property type="match status" value="1"/>
</dbReference>
<dbReference type="PROSITE" id="PS51273">
    <property type="entry name" value="GATASE_TYPE_1"/>
    <property type="match status" value="1"/>
</dbReference>
<dbReference type="InterPro" id="IPR050472">
    <property type="entry name" value="Anth_synth/Amidotransfase"/>
</dbReference>
<keyword evidence="8" id="KW-0665">Pyrimidine biosynthesis</keyword>
<dbReference type="SUPFAM" id="SSF52317">
    <property type="entry name" value="Class I glutamine amidotransferase-like"/>
    <property type="match status" value="1"/>
</dbReference>
<comment type="subunit">
    <text evidence="8">Composed of two chains; the small (or glutamine) chain promotes the hydrolysis of glutamine to ammonia, which is used by the large (or ammonia) chain to synthesize carbamoyl phosphate. Tetramer of heterodimers (alpha,beta)4.</text>
</comment>
<organism evidence="10 11">
    <name type="scientific">Nocardioides lentus</name>
    <dbReference type="NCBI Taxonomy" id="338077"/>
    <lineage>
        <taxon>Bacteria</taxon>
        <taxon>Bacillati</taxon>
        <taxon>Actinomycetota</taxon>
        <taxon>Actinomycetes</taxon>
        <taxon>Propionibacteriales</taxon>
        <taxon>Nocardioidaceae</taxon>
        <taxon>Nocardioides</taxon>
    </lineage>
</organism>
<comment type="function">
    <text evidence="8">Small subunit of the glutamine-dependent carbamoyl phosphate synthetase (CPSase). CPSase catalyzes the formation of carbamoyl phosphate from the ammonia moiety of glutamine, carbonate, and phosphate donated by ATP, constituting the first step of 2 biosynthetic pathways, one leading to arginine and/or urea and the other to pyrimidine nucleotides. The small subunit (glutamine amidotransferase) binds and cleaves glutamine to supply the large subunit with the substrate ammonia.</text>
</comment>
<dbReference type="InterPro" id="IPR035686">
    <property type="entry name" value="CPSase_GATase1"/>
</dbReference>
<dbReference type="PANTHER" id="PTHR43418:SF7">
    <property type="entry name" value="CARBAMOYL-PHOSPHATE SYNTHASE SMALL CHAIN"/>
    <property type="match status" value="1"/>
</dbReference>
<dbReference type="InterPro" id="IPR006274">
    <property type="entry name" value="CarbamoylP_synth_ssu"/>
</dbReference>
<evidence type="ECO:0000313" key="10">
    <source>
        <dbReference type="EMBL" id="GAA1932224.1"/>
    </source>
</evidence>
<dbReference type="InterPro" id="IPR002474">
    <property type="entry name" value="CarbamoylP_synth_ssu_N"/>
</dbReference>
<evidence type="ECO:0000256" key="4">
    <source>
        <dbReference type="ARBA" id="ARBA00022741"/>
    </source>
</evidence>
<feature type="binding site" evidence="8">
    <location>
        <position position="298"/>
    </location>
    <ligand>
        <name>L-glutamine</name>
        <dbReference type="ChEBI" id="CHEBI:58359"/>
    </ligand>
</feature>
<feature type="active site" evidence="8">
    <location>
        <position position="351"/>
    </location>
</feature>
<evidence type="ECO:0000256" key="3">
    <source>
        <dbReference type="ARBA" id="ARBA00022598"/>
    </source>
</evidence>
<evidence type="ECO:0000259" key="9">
    <source>
        <dbReference type="SMART" id="SM01097"/>
    </source>
</evidence>
<dbReference type="CDD" id="cd01744">
    <property type="entry name" value="GATase1_CPSase"/>
    <property type="match status" value="1"/>
</dbReference>
<feature type="region of interest" description="CPSase" evidence="8">
    <location>
        <begin position="1"/>
        <end position="175"/>
    </location>
</feature>
<comment type="catalytic activity">
    <reaction evidence="8">
        <text>L-glutamine + H2O = L-glutamate + NH4(+)</text>
        <dbReference type="Rhea" id="RHEA:15889"/>
        <dbReference type="ChEBI" id="CHEBI:15377"/>
        <dbReference type="ChEBI" id="CHEBI:28938"/>
        <dbReference type="ChEBI" id="CHEBI:29985"/>
        <dbReference type="ChEBI" id="CHEBI:58359"/>
    </reaction>
</comment>
<feature type="active site" evidence="8">
    <location>
        <position position="353"/>
    </location>
</feature>
<evidence type="ECO:0000256" key="8">
    <source>
        <dbReference type="HAMAP-Rule" id="MF_01209"/>
    </source>
</evidence>
<comment type="similarity">
    <text evidence="2 8">Belongs to the CarA family.</text>
</comment>
<keyword evidence="8" id="KW-0055">Arginine biosynthesis</keyword>
<gene>
    <name evidence="8 10" type="primary">carA</name>
    <name evidence="10" type="ORF">GCM10009737_37750</name>
</gene>
<dbReference type="InterPro" id="IPR017926">
    <property type="entry name" value="GATASE"/>
</dbReference>